<sequence length="172" mass="19416">MVNAPTKAETQTVGPGSCRDCSYSTDASCPLRGSLQEIVRWAPVLSPPTHETVQKTVSRGDTKFLGMTAERHAGNSFRRGVTSEFLRRCAFPKLTRCNDPTQISKHTYRRGVTPEGWSFRRDADGLLRIRQLFDPVGLGREPYHACDTFHRSRPYAFPVIFRTCHEPFPSQS</sequence>
<proteinExistence type="predicted"/>
<dbReference type="Proteomes" id="UP000887116">
    <property type="component" value="Unassembled WGS sequence"/>
</dbReference>
<gene>
    <name evidence="1" type="ORF">TNCT_557451</name>
</gene>
<name>A0A8X6HAG6_TRICU</name>
<protein>
    <submittedName>
        <fullName evidence="1">Uncharacterized protein</fullName>
    </submittedName>
</protein>
<evidence type="ECO:0000313" key="2">
    <source>
        <dbReference type="Proteomes" id="UP000887116"/>
    </source>
</evidence>
<organism evidence="1 2">
    <name type="scientific">Trichonephila clavata</name>
    <name type="common">Joro spider</name>
    <name type="synonym">Nephila clavata</name>
    <dbReference type="NCBI Taxonomy" id="2740835"/>
    <lineage>
        <taxon>Eukaryota</taxon>
        <taxon>Metazoa</taxon>
        <taxon>Ecdysozoa</taxon>
        <taxon>Arthropoda</taxon>
        <taxon>Chelicerata</taxon>
        <taxon>Arachnida</taxon>
        <taxon>Araneae</taxon>
        <taxon>Araneomorphae</taxon>
        <taxon>Entelegynae</taxon>
        <taxon>Araneoidea</taxon>
        <taxon>Nephilidae</taxon>
        <taxon>Trichonephila</taxon>
    </lineage>
</organism>
<comment type="caution">
    <text evidence="1">The sequence shown here is derived from an EMBL/GenBank/DDBJ whole genome shotgun (WGS) entry which is preliminary data.</text>
</comment>
<reference evidence="1" key="1">
    <citation type="submission" date="2020-07" db="EMBL/GenBank/DDBJ databases">
        <title>Multicomponent nature underlies the extraordinary mechanical properties of spider dragline silk.</title>
        <authorList>
            <person name="Kono N."/>
            <person name="Nakamura H."/>
            <person name="Mori M."/>
            <person name="Yoshida Y."/>
            <person name="Ohtoshi R."/>
            <person name="Malay A.D."/>
            <person name="Moran D.A.P."/>
            <person name="Tomita M."/>
            <person name="Numata K."/>
            <person name="Arakawa K."/>
        </authorList>
    </citation>
    <scope>NUCLEOTIDE SEQUENCE</scope>
</reference>
<keyword evidence="2" id="KW-1185">Reference proteome</keyword>
<evidence type="ECO:0000313" key="1">
    <source>
        <dbReference type="EMBL" id="GFR18350.1"/>
    </source>
</evidence>
<dbReference type="AlphaFoldDB" id="A0A8X6HAG6"/>
<dbReference type="EMBL" id="BMAO01007768">
    <property type="protein sequence ID" value="GFR18350.1"/>
    <property type="molecule type" value="Genomic_DNA"/>
</dbReference>
<accession>A0A8X6HAG6</accession>